<evidence type="ECO:0000313" key="3">
    <source>
        <dbReference type="EMBL" id="EKC53570.1"/>
    </source>
</evidence>
<feature type="non-terminal residue" evidence="3">
    <location>
        <position position="1"/>
    </location>
</feature>
<dbReference type="InterPro" id="IPR000322">
    <property type="entry name" value="Glyco_hydro_31_TIM"/>
</dbReference>
<comment type="similarity">
    <text evidence="1">Belongs to the glycosyl hydrolase 31 family.</text>
</comment>
<keyword evidence="3" id="KW-0326">Glycosidase</keyword>
<dbReference type="GO" id="GO:0004553">
    <property type="term" value="F:hydrolase activity, hydrolyzing O-glycosyl compounds"/>
    <property type="evidence" value="ECO:0007669"/>
    <property type="project" value="InterPro"/>
</dbReference>
<dbReference type="Pfam" id="PF01055">
    <property type="entry name" value="Glyco_hydro_31_2nd"/>
    <property type="match status" value="1"/>
</dbReference>
<protein>
    <submittedName>
        <fullName evidence="3">Glycoside hydrolase, family 31</fullName>
        <ecNumber evidence="3">3.2.1.-</ecNumber>
    </submittedName>
</protein>
<keyword evidence="3" id="KW-0378">Hydrolase</keyword>
<sequence>EYDPNCRPFSVCRSGHAGIQRYAQVWAGDNLTHWDTLKYNIANVKTSRLPCKCTKQAAGFIRQYRTILSADTASEARQLLSQKRR</sequence>
<comment type="caution">
    <text evidence="3">The sequence shown here is derived from an EMBL/GenBank/DDBJ whole genome shotgun (WGS) entry which is preliminary data.</text>
</comment>
<dbReference type="SUPFAM" id="SSF51445">
    <property type="entry name" value="(Trans)glycosidases"/>
    <property type="match status" value="1"/>
</dbReference>
<dbReference type="AlphaFoldDB" id="K1SIK8"/>
<feature type="domain" description="Glycoside hydrolase family 31 TIM barrel" evidence="2">
    <location>
        <begin position="3"/>
        <end position="46"/>
    </location>
</feature>
<evidence type="ECO:0000256" key="1">
    <source>
        <dbReference type="ARBA" id="ARBA00007806"/>
    </source>
</evidence>
<dbReference type="InterPro" id="IPR017853">
    <property type="entry name" value="GH"/>
</dbReference>
<evidence type="ECO:0000259" key="2">
    <source>
        <dbReference type="Pfam" id="PF01055"/>
    </source>
</evidence>
<gene>
    <name evidence="3" type="ORF">LEA_16303</name>
</gene>
<proteinExistence type="inferred from homology"/>
<reference evidence="3" key="1">
    <citation type="journal article" date="2013" name="Environ. Microbiol.">
        <title>Microbiota from the distal guts of lean and obese adolescents exhibit partial functional redundancy besides clear differences in community structure.</title>
        <authorList>
            <person name="Ferrer M."/>
            <person name="Ruiz A."/>
            <person name="Lanza F."/>
            <person name="Haange S.B."/>
            <person name="Oberbach A."/>
            <person name="Till H."/>
            <person name="Bargiela R."/>
            <person name="Campoy C."/>
            <person name="Segura M.T."/>
            <person name="Richter M."/>
            <person name="von Bergen M."/>
            <person name="Seifert J."/>
            <person name="Suarez A."/>
        </authorList>
    </citation>
    <scope>NUCLEOTIDE SEQUENCE</scope>
</reference>
<name>K1SIK8_9ZZZZ</name>
<dbReference type="EC" id="3.2.1.-" evidence="3"/>
<dbReference type="Gene3D" id="3.20.20.80">
    <property type="entry name" value="Glycosidases"/>
    <property type="match status" value="1"/>
</dbReference>
<dbReference type="EMBL" id="AJWY01011141">
    <property type="protein sequence ID" value="EKC53570.1"/>
    <property type="molecule type" value="Genomic_DNA"/>
</dbReference>
<dbReference type="GO" id="GO:0005975">
    <property type="term" value="P:carbohydrate metabolic process"/>
    <property type="evidence" value="ECO:0007669"/>
    <property type="project" value="InterPro"/>
</dbReference>
<accession>K1SIK8</accession>
<organism evidence="3">
    <name type="scientific">human gut metagenome</name>
    <dbReference type="NCBI Taxonomy" id="408170"/>
    <lineage>
        <taxon>unclassified sequences</taxon>
        <taxon>metagenomes</taxon>
        <taxon>organismal metagenomes</taxon>
    </lineage>
</organism>